<protein>
    <submittedName>
        <fullName evidence="1">Uncharacterized protein</fullName>
    </submittedName>
</protein>
<evidence type="ECO:0000313" key="2">
    <source>
        <dbReference type="Proteomes" id="UP000481360"/>
    </source>
</evidence>
<keyword evidence="2" id="KW-1185">Reference proteome</keyword>
<dbReference type="Proteomes" id="UP000481360">
    <property type="component" value="Unassembled WGS sequence"/>
</dbReference>
<dbReference type="EMBL" id="JAAMPJ010000001">
    <property type="protein sequence ID" value="NGY58717.1"/>
    <property type="molecule type" value="Genomic_DNA"/>
</dbReference>
<reference evidence="1 2" key="1">
    <citation type="submission" date="2020-03" db="EMBL/GenBank/DDBJ databases">
        <title>Isolation and identification of active actinomycetes.</title>
        <authorList>
            <person name="Sun X."/>
        </authorList>
    </citation>
    <scope>NUCLEOTIDE SEQUENCE [LARGE SCALE GENOMIC DNA]</scope>
    <source>
        <strain evidence="1 2">NEAU-D13</strain>
    </source>
</reference>
<name>A0A7C9VV93_9PSEU</name>
<gene>
    <name evidence="1" type="ORF">G7043_07225</name>
</gene>
<comment type="caution">
    <text evidence="1">The sequence shown here is derived from an EMBL/GenBank/DDBJ whole genome shotgun (WGS) entry which is preliminary data.</text>
</comment>
<organism evidence="1 2">
    <name type="scientific">Lentzea alba</name>
    <dbReference type="NCBI Taxonomy" id="2714351"/>
    <lineage>
        <taxon>Bacteria</taxon>
        <taxon>Bacillati</taxon>
        <taxon>Actinomycetota</taxon>
        <taxon>Actinomycetes</taxon>
        <taxon>Pseudonocardiales</taxon>
        <taxon>Pseudonocardiaceae</taxon>
        <taxon>Lentzea</taxon>
    </lineage>
</organism>
<dbReference type="AlphaFoldDB" id="A0A7C9VV93"/>
<proteinExistence type="predicted"/>
<sequence>MTLTALDDVLRAAASVRVAEIEWYGEALVDLSREEDRDRLRAAMKVESLPGYVCACRGQVRFEFLDAQGELLTVVVLHHGVSIAWQWQSGNAELADGLVLLRWLKEHGLPGVLLSNSERPERLAWIAAMPPALEEMAGDLVGHFETPADSSRVVRARERMQVVDPVTRVLQLLAWNSAGVGRGSKHPPYEDVPGLVLRETPIAEIIAALQDPQADQRHDKGAARLLLLGNSRIRQRLDVARLPGPLRVRLREAARGHELPRWAERLLDPYQEVGT</sequence>
<evidence type="ECO:0000313" key="1">
    <source>
        <dbReference type="EMBL" id="NGY58717.1"/>
    </source>
</evidence>
<dbReference type="RefSeq" id="WP_166044695.1">
    <property type="nucleotide sequence ID" value="NZ_JAAMPJ010000001.1"/>
</dbReference>
<accession>A0A7C9VV93</accession>